<accession>A0ACC2KQ61</accession>
<proteinExistence type="predicted"/>
<dbReference type="Proteomes" id="UP001234297">
    <property type="component" value="Chromosome 10"/>
</dbReference>
<name>A0ACC2KQ61_PERAE</name>
<reference evidence="1 2" key="1">
    <citation type="journal article" date="2022" name="Hortic Res">
        <title>A haplotype resolved chromosomal level avocado genome allows analysis of novel avocado genes.</title>
        <authorList>
            <person name="Nath O."/>
            <person name="Fletcher S.J."/>
            <person name="Hayward A."/>
            <person name="Shaw L.M."/>
            <person name="Masouleh A.K."/>
            <person name="Furtado A."/>
            <person name="Henry R.J."/>
            <person name="Mitter N."/>
        </authorList>
    </citation>
    <scope>NUCLEOTIDE SEQUENCE [LARGE SCALE GENOMIC DNA]</scope>
    <source>
        <strain evidence="2">cv. Hass</strain>
    </source>
</reference>
<evidence type="ECO:0000313" key="1">
    <source>
        <dbReference type="EMBL" id="KAJ8623266.1"/>
    </source>
</evidence>
<comment type="caution">
    <text evidence="1">The sequence shown here is derived from an EMBL/GenBank/DDBJ whole genome shotgun (WGS) entry which is preliminary data.</text>
</comment>
<organism evidence="1 2">
    <name type="scientific">Persea americana</name>
    <name type="common">Avocado</name>
    <dbReference type="NCBI Taxonomy" id="3435"/>
    <lineage>
        <taxon>Eukaryota</taxon>
        <taxon>Viridiplantae</taxon>
        <taxon>Streptophyta</taxon>
        <taxon>Embryophyta</taxon>
        <taxon>Tracheophyta</taxon>
        <taxon>Spermatophyta</taxon>
        <taxon>Magnoliopsida</taxon>
        <taxon>Magnoliidae</taxon>
        <taxon>Laurales</taxon>
        <taxon>Lauraceae</taxon>
        <taxon>Persea</taxon>
    </lineage>
</organism>
<sequence>MANSSTLLPHLSFLLFLIVSTAAAATAQDDEPMRGAPLIRHACEDTKYYDLCVSSLISRPGSSKFLFKDLDKPVVAATIDSASETRRQIRTMMRRRPSTKGSLGACSKFYNLAIYNLRLAEKYLNSNGFKETYEYGPVEGWTRAAQGYFDKCGATLKKQRGVGAPLKQRNEIARRLADNAFVIVGDLMV</sequence>
<protein>
    <submittedName>
        <fullName evidence="1">Uncharacterized protein</fullName>
    </submittedName>
</protein>
<gene>
    <name evidence="1" type="ORF">MRB53_031795</name>
</gene>
<dbReference type="EMBL" id="CM056818">
    <property type="protein sequence ID" value="KAJ8623266.1"/>
    <property type="molecule type" value="Genomic_DNA"/>
</dbReference>
<evidence type="ECO:0000313" key="2">
    <source>
        <dbReference type="Proteomes" id="UP001234297"/>
    </source>
</evidence>
<keyword evidence="2" id="KW-1185">Reference proteome</keyword>